<sequence>MTNADSPQQKPEGILTRLAGGRVEGGRFAAPSEELVSSSEPCADWPGTIGSGRL</sequence>
<organism evidence="2 3">
    <name type="scientific">Puccinia graminis f. sp. tritici</name>
    <dbReference type="NCBI Taxonomy" id="56615"/>
    <lineage>
        <taxon>Eukaryota</taxon>
        <taxon>Fungi</taxon>
        <taxon>Dikarya</taxon>
        <taxon>Basidiomycota</taxon>
        <taxon>Pucciniomycotina</taxon>
        <taxon>Pucciniomycetes</taxon>
        <taxon>Pucciniales</taxon>
        <taxon>Pucciniaceae</taxon>
        <taxon>Puccinia</taxon>
    </lineage>
</organism>
<dbReference type="Proteomes" id="UP000324748">
    <property type="component" value="Unassembled WGS sequence"/>
</dbReference>
<feature type="region of interest" description="Disordered" evidence="1">
    <location>
        <begin position="1"/>
        <end position="54"/>
    </location>
</feature>
<reference evidence="2 3" key="1">
    <citation type="submission" date="2019-05" db="EMBL/GenBank/DDBJ databases">
        <title>Emergence of the Ug99 lineage of the wheat stem rust pathogen through somatic hybridization.</title>
        <authorList>
            <person name="Li F."/>
            <person name="Upadhyaya N.M."/>
            <person name="Sperschneider J."/>
            <person name="Matny O."/>
            <person name="Nguyen-Phuc H."/>
            <person name="Mago R."/>
            <person name="Raley C."/>
            <person name="Miller M.E."/>
            <person name="Silverstein K.A.T."/>
            <person name="Henningsen E."/>
            <person name="Hirsch C.D."/>
            <person name="Visser B."/>
            <person name="Pretorius Z.A."/>
            <person name="Steffenson B.J."/>
            <person name="Schwessinger B."/>
            <person name="Dodds P.N."/>
            <person name="Figueroa M."/>
        </authorList>
    </citation>
    <scope>NUCLEOTIDE SEQUENCE [LARGE SCALE GENOMIC DNA]</scope>
    <source>
        <strain evidence="2">21-0</strain>
    </source>
</reference>
<accession>A0A5B0R281</accession>
<protein>
    <submittedName>
        <fullName evidence="2">Uncharacterized protein</fullName>
    </submittedName>
</protein>
<gene>
    <name evidence="2" type="ORF">PGT21_030588</name>
</gene>
<dbReference type="EMBL" id="VSWC01000001">
    <property type="protein sequence ID" value="KAA1119637.1"/>
    <property type="molecule type" value="Genomic_DNA"/>
</dbReference>
<name>A0A5B0R281_PUCGR</name>
<evidence type="ECO:0000313" key="2">
    <source>
        <dbReference type="EMBL" id="KAA1119637.1"/>
    </source>
</evidence>
<evidence type="ECO:0000256" key="1">
    <source>
        <dbReference type="SAM" id="MobiDB-lite"/>
    </source>
</evidence>
<comment type="caution">
    <text evidence="2">The sequence shown here is derived from an EMBL/GenBank/DDBJ whole genome shotgun (WGS) entry which is preliminary data.</text>
</comment>
<proteinExistence type="predicted"/>
<dbReference type="AlphaFoldDB" id="A0A5B0R281"/>
<keyword evidence="3" id="KW-1185">Reference proteome</keyword>
<evidence type="ECO:0000313" key="3">
    <source>
        <dbReference type="Proteomes" id="UP000324748"/>
    </source>
</evidence>